<feature type="compositionally biased region" description="Low complexity" evidence="1">
    <location>
        <begin position="120"/>
        <end position="138"/>
    </location>
</feature>
<feature type="compositionally biased region" description="Polar residues" evidence="1">
    <location>
        <begin position="153"/>
        <end position="178"/>
    </location>
</feature>
<proteinExistence type="predicted"/>
<dbReference type="Proteomes" id="UP000247810">
    <property type="component" value="Unassembled WGS sequence"/>
</dbReference>
<feature type="region of interest" description="Disordered" evidence="1">
    <location>
        <begin position="119"/>
        <end position="184"/>
    </location>
</feature>
<evidence type="ECO:0000256" key="1">
    <source>
        <dbReference type="SAM" id="MobiDB-lite"/>
    </source>
</evidence>
<name>A0A319D8B8_9EURO</name>
<gene>
    <name evidence="2" type="ORF">BO71DRAFT_441651</name>
</gene>
<evidence type="ECO:0000313" key="2">
    <source>
        <dbReference type="EMBL" id="PYH93519.1"/>
    </source>
</evidence>
<organism evidence="2 3">
    <name type="scientific">Aspergillus ellipticus CBS 707.79</name>
    <dbReference type="NCBI Taxonomy" id="1448320"/>
    <lineage>
        <taxon>Eukaryota</taxon>
        <taxon>Fungi</taxon>
        <taxon>Dikarya</taxon>
        <taxon>Ascomycota</taxon>
        <taxon>Pezizomycotina</taxon>
        <taxon>Eurotiomycetes</taxon>
        <taxon>Eurotiomycetidae</taxon>
        <taxon>Eurotiales</taxon>
        <taxon>Aspergillaceae</taxon>
        <taxon>Aspergillus</taxon>
        <taxon>Aspergillus subgen. Circumdati</taxon>
    </lineage>
</organism>
<keyword evidence="3" id="KW-1185">Reference proteome</keyword>
<sequence>MAVLVRDWYYLMGGGLDYLDNMHHMHEELWRKYDWMDVWIYQVDTLLYPAQPARQARSYSPIRSNPILKPILSITTARLDPIPIRMPTAKYNSPHPTSHIPHYPTPHPLTKTCTLDYSYQPTRAPQPQTTPTHSLTTPRSRRTNPRNPIMQYPQLTSPHRPSPDNNPSNAEFYSTNHHQPSRRQ</sequence>
<protein>
    <submittedName>
        <fullName evidence="2">Uncharacterized protein</fullName>
    </submittedName>
</protein>
<dbReference type="AlphaFoldDB" id="A0A319D8B8"/>
<evidence type="ECO:0000313" key="3">
    <source>
        <dbReference type="Proteomes" id="UP000247810"/>
    </source>
</evidence>
<reference evidence="2 3" key="1">
    <citation type="submission" date="2018-02" db="EMBL/GenBank/DDBJ databases">
        <title>The genomes of Aspergillus section Nigri reveals drivers in fungal speciation.</title>
        <authorList>
            <consortium name="DOE Joint Genome Institute"/>
            <person name="Vesth T.C."/>
            <person name="Nybo J."/>
            <person name="Theobald S."/>
            <person name="Brandl J."/>
            <person name="Frisvad J.C."/>
            <person name="Nielsen K.F."/>
            <person name="Lyhne E.K."/>
            <person name="Kogle M.E."/>
            <person name="Kuo A."/>
            <person name="Riley R."/>
            <person name="Clum A."/>
            <person name="Nolan M."/>
            <person name="Lipzen A."/>
            <person name="Salamov A."/>
            <person name="Henrissat B."/>
            <person name="Wiebenga A."/>
            <person name="De vries R.P."/>
            <person name="Grigoriev I.V."/>
            <person name="Mortensen U.H."/>
            <person name="Andersen M.R."/>
            <person name="Baker S.E."/>
        </authorList>
    </citation>
    <scope>NUCLEOTIDE SEQUENCE [LARGE SCALE GENOMIC DNA]</scope>
    <source>
        <strain evidence="2 3">CBS 707.79</strain>
    </source>
</reference>
<accession>A0A319D8B8</accession>
<dbReference type="EMBL" id="KZ825891">
    <property type="protein sequence ID" value="PYH93519.1"/>
    <property type="molecule type" value="Genomic_DNA"/>
</dbReference>
<dbReference type="VEuPathDB" id="FungiDB:BO71DRAFT_441651"/>